<evidence type="ECO:0008006" key="7">
    <source>
        <dbReference type="Google" id="ProtNLM"/>
    </source>
</evidence>
<keyword evidence="6" id="KW-1185">Reference proteome</keyword>
<feature type="coiled-coil region" evidence="3">
    <location>
        <begin position="638"/>
        <end position="665"/>
    </location>
</feature>
<evidence type="ECO:0000256" key="4">
    <source>
        <dbReference type="SAM" id="MobiDB-lite"/>
    </source>
</evidence>
<evidence type="ECO:0000256" key="2">
    <source>
        <dbReference type="ARBA" id="ARBA00022737"/>
    </source>
</evidence>
<evidence type="ECO:0000256" key="3">
    <source>
        <dbReference type="SAM" id="Coils"/>
    </source>
</evidence>
<keyword evidence="2" id="KW-0677">Repeat</keyword>
<evidence type="ECO:0000313" key="5">
    <source>
        <dbReference type="EMBL" id="KXS22120.1"/>
    </source>
</evidence>
<keyword evidence="1" id="KW-0433">Leucine-rich repeat</keyword>
<proteinExistence type="predicted"/>
<feature type="compositionally biased region" description="Basic and acidic residues" evidence="4">
    <location>
        <begin position="496"/>
        <end position="505"/>
    </location>
</feature>
<feature type="compositionally biased region" description="Polar residues" evidence="4">
    <location>
        <begin position="59"/>
        <end position="68"/>
    </location>
</feature>
<reference evidence="5 6" key="1">
    <citation type="journal article" date="2015" name="Genome Biol. Evol.">
        <title>Phylogenomic analyses indicate that early fungi evolved digesting cell walls of algal ancestors of land plants.</title>
        <authorList>
            <person name="Chang Y."/>
            <person name="Wang S."/>
            <person name="Sekimoto S."/>
            <person name="Aerts A.L."/>
            <person name="Choi C."/>
            <person name="Clum A."/>
            <person name="LaButti K.M."/>
            <person name="Lindquist E.A."/>
            <person name="Yee Ngan C."/>
            <person name="Ohm R.A."/>
            <person name="Salamov A.A."/>
            <person name="Grigoriev I.V."/>
            <person name="Spatafora J.W."/>
            <person name="Berbee M.L."/>
        </authorList>
    </citation>
    <scope>NUCLEOTIDE SEQUENCE [LARGE SCALE GENOMIC DNA]</scope>
    <source>
        <strain evidence="5 6">JEL478</strain>
    </source>
</reference>
<dbReference type="InterPro" id="IPR001611">
    <property type="entry name" value="Leu-rich_rpt"/>
</dbReference>
<feature type="region of interest" description="Disordered" evidence="4">
    <location>
        <begin position="1"/>
        <end position="81"/>
    </location>
</feature>
<feature type="compositionally biased region" description="Polar residues" evidence="4">
    <location>
        <begin position="313"/>
        <end position="324"/>
    </location>
</feature>
<protein>
    <recommendedName>
        <fullName evidence="7">L domain-like protein</fullName>
    </recommendedName>
</protein>
<feature type="region of interest" description="Disordered" evidence="4">
    <location>
        <begin position="493"/>
        <end position="556"/>
    </location>
</feature>
<dbReference type="STRING" id="1344416.A0A139AZJ1"/>
<accession>A0A139AZJ1</accession>
<dbReference type="EMBL" id="KQ965731">
    <property type="protein sequence ID" value="KXS22120.1"/>
    <property type="molecule type" value="Genomic_DNA"/>
</dbReference>
<dbReference type="InterPro" id="IPR032675">
    <property type="entry name" value="LRR_dom_sf"/>
</dbReference>
<gene>
    <name evidence="5" type="ORF">M427DRAFT_65196</name>
</gene>
<feature type="compositionally biased region" description="Polar residues" evidence="4">
    <location>
        <begin position="210"/>
        <end position="226"/>
    </location>
</feature>
<dbReference type="InterPro" id="IPR050836">
    <property type="entry name" value="SDS22/Internalin_LRR"/>
</dbReference>
<organism evidence="5 6">
    <name type="scientific">Gonapodya prolifera (strain JEL478)</name>
    <name type="common">Monoblepharis prolifera</name>
    <dbReference type="NCBI Taxonomy" id="1344416"/>
    <lineage>
        <taxon>Eukaryota</taxon>
        <taxon>Fungi</taxon>
        <taxon>Fungi incertae sedis</taxon>
        <taxon>Chytridiomycota</taxon>
        <taxon>Chytridiomycota incertae sedis</taxon>
        <taxon>Monoblepharidomycetes</taxon>
        <taxon>Monoblepharidales</taxon>
        <taxon>Gonapodyaceae</taxon>
        <taxon>Gonapodya</taxon>
    </lineage>
</organism>
<keyword evidence="3" id="KW-0175">Coiled coil</keyword>
<evidence type="ECO:0000313" key="6">
    <source>
        <dbReference type="Proteomes" id="UP000070544"/>
    </source>
</evidence>
<dbReference type="OrthoDB" id="7451790at2759"/>
<dbReference type="Proteomes" id="UP000070544">
    <property type="component" value="Unassembled WGS sequence"/>
</dbReference>
<dbReference type="PANTHER" id="PTHR46652">
    <property type="entry name" value="LEUCINE-RICH REPEAT AND IQ DOMAIN-CONTAINING PROTEIN 1-RELATED"/>
    <property type="match status" value="1"/>
</dbReference>
<sequence length="897" mass="99267">MISERDRENERVLEQDNGESLENHSDDTHGSKPSIANVADSLDATPGTAEANENSSNEDNIGQGNSLQHFAMFPDPFLGGADSVDVRTSAELNSSLGNNTEVAWNAFEEQIGITNGGEDGLAHDGSSTGFSDKATLDGLPKSQPLSETEETWTSGDIVYPPPMIDPSLQTERVIAGLASEVEGDLPNESSDSRGEENEMEPAGTGEGITGRTSRLPSAQTDTSQILNEADFFVLRPPQSMSDESLHARTDLADPYQQPQEMEDSTTSHDALQSELRTSELALDASSQGNSAEVSSEDRPHRSSTVISIEALESSANSPNNSTTFKMRRGGGAFVSEPTLRSFRESSKSMNTPSLSSPFLQRDANSRRESEEGALSLPLIRLSVTLAPNDVDDKSEPELGAAEREKIEQEREQFEARLIVLETEKLKEENELERLEAAIRNDEGGTGTEGLPQEKQNALVQDQTVTAPNESTDIPHETHRSTLSVDIVLISTQAGSDGKDRGHEGIENEPNGEELSETGRTSNHEHSSDELPELPTFLDVKSRNRRVSQPGKQQMHNRIPPSLKRIVVAASKEPPMVFMAPMNNEETTSNENQPSIDPADLALASAMDRELSEVIQAVASQRELHNRFLNELEGLRPTRDVAIRQLRSLREQQRRLSERLRKLALHMTEELPLQLESERSRANQNRERVLLAIREVSQEHKEEKESDQLIHWDKKVAIYKEKLEVLREEKVVAGQPYSTLQVELTTMESQVAEEKLKYTSLRAQAEVPDFAPTPNVHHVSLEDNALTTLKGLERLNILRSLDIKNNDVTTVDLQQFRMLKTFVAPQNNISAISGFRECVELQVLDLADNPVQSVDWLESSKSLQILVLRDTKAIDIPALSQLPNLLYLDIGGEWILPP</sequence>
<feature type="compositionally biased region" description="Basic and acidic residues" evidence="4">
    <location>
        <begin position="1"/>
        <end position="14"/>
    </location>
</feature>
<feature type="region of interest" description="Disordered" evidence="4">
    <location>
        <begin position="115"/>
        <end position="373"/>
    </location>
</feature>
<dbReference type="PANTHER" id="PTHR46652:SF3">
    <property type="entry name" value="LEUCINE-RICH REPEAT-CONTAINING PROTEIN 9"/>
    <property type="match status" value="1"/>
</dbReference>
<evidence type="ECO:0000256" key="1">
    <source>
        <dbReference type="ARBA" id="ARBA00022614"/>
    </source>
</evidence>
<dbReference type="SUPFAM" id="SSF52058">
    <property type="entry name" value="L domain-like"/>
    <property type="match status" value="1"/>
</dbReference>
<dbReference type="PROSITE" id="PS51450">
    <property type="entry name" value="LRR"/>
    <property type="match status" value="1"/>
</dbReference>
<feature type="compositionally biased region" description="Polar residues" evidence="4">
    <location>
        <begin position="347"/>
        <end position="358"/>
    </location>
</feature>
<feature type="compositionally biased region" description="Basic and acidic residues" evidence="4">
    <location>
        <begin position="21"/>
        <end position="30"/>
    </location>
</feature>
<feature type="coiled-coil region" evidence="3">
    <location>
        <begin position="403"/>
        <end position="437"/>
    </location>
</feature>
<feature type="compositionally biased region" description="Polar residues" evidence="4">
    <location>
        <begin position="143"/>
        <end position="154"/>
    </location>
</feature>
<feature type="compositionally biased region" description="Low complexity" evidence="4">
    <location>
        <begin position="49"/>
        <end position="58"/>
    </location>
</feature>
<dbReference type="Gene3D" id="3.80.10.10">
    <property type="entry name" value="Ribonuclease Inhibitor"/>
    <property type="match status" value="1"/>
</dbReference>
<dbReference type="AlphaFoldDB" id="A0A139AZJ1"/>
<name>A0A139AZJ1_GONPJ</name>
<feature type="compositionally biased region" description="Polar residues" evidence="4">
    <location>
        <begin position="284"/>
        <end position="293"/>
    </location>
</feature>